<sequence length="102" mass="12090">MPDNNPSSYDIYRFAVYMLRGLTLLCWLCQQLQQLTAHIVYWMDKERERRNRDVSDIRIIDLDDVDPENIDMNDIEMEDVDIGDTDVDNEVEDIDMDDVDSN</sequence>
<organism evidence="1 2">
    <name type="scientific">Trichoderma simmonsii</name>
    <dbReference type="NCBI Taxonomy" id="1491479"/>
    <lineage>
        <taxon>Eukaryota</taxon>
        <taxon>Fungi</taxon>
        <taxon>Dikarya</taxon>
        <taxon>Ascomycota</taxon>
        <taxon>Pezizomycotina</taxon>
        <taxon>Sordariomycetes</taxon>
        <taxon>Hypocreomycetidae</taxon>
        <taxon>Hypocreales</taxon>
        <taxon>Hypocreaceae</taxon>
        <taxon>Trichoderma</taxon>
    </lineage>
</organism>
<accession>A0A8G0LA34</accession>
<dbReference type="Proteomes" id="UP000826661">
    <property type="component" value="Chromosome II"/>
</dbReference>
<dbReference type="AlphaFoldDB" id="A0A8G0LA34"/>
<reference evidence="1 2" key="1">
    <citation type="journal article" date="2021" name="BMC Genomics">
        <title>Telomere-to-telomere genome assembly of asparaginase-producing Trichoderma simmonsii.</title>
        <authorList>
            <person name="Chung D."/>
            <person name="Kwon Y.M."/>
            <person name="Yang Y."/>
        </authorList>
    </citation>
    <scope>NUCLEOTIDE SEQUENCE [LARGE SCALE GENOMIC DNA]</scope>
    <source>
        <strain evidence="1 2">GH-Sj1</strain>
    </source>
</reference>
<evidence type="ECO:0000313" key="2">
    <source>
        <dbReference type="Proteomes" id="UP000826661"/>
    </source>
</evidence>
<proteinExistence type="predicted"/>
<name>A0A8G0LA34_9HYPO</name>
<keyword evidence="2" id="KW-1185">Reference proteome</keyword>
<gene>
    <name evidence="1" type="ORF">H0G86_003343</name>
</gene>
<evidence type="ECO:0000313" key="1">
    <source>
        <dbReference type="EMBL" id="QYS96079.1"/>
    </source>
</evidence>
<protein>
    <submittedName>
        <fullName evidence="1">Uncharacterized protein</fullName>
    </submittedName>
</protein>
<dbReference type="EMBL" id="CP075865">
    <property type="protein sequence ID" value="QYS96079.1"/>
    <property type="molecule type" value="Genomic_DNA"/>
</dbReference>